<protein>
    <submittedName>
        <fullName>Periplasmic protein 5</fullName>
    </submittedName>
</protein>
<accession>Q9R4T0</accession>
<organism>
    <name type="scientific">Cereibacter sphaeroides</name>
    <name type="common">Rhodobacter sphaeroides</name>
    <dbReference type="NCBI Taxonomy" id="1063"/>
    <lineage>
        <taxon>Bacteria</taxon>
        <taxon>Pseudomonadati</taxon>
        <taxon>Pseudomonadota</taxon>
        <taxon>Alphaproteobacteria</taxon>
        <taxon>Rhodobacterales</taxon>
        <taxon>Paracoccaceae</taxon>
        <taxon>Cereibacter</taxon>
    </lineage>
</organism>
<keyword id="KW-0903">Direct protein sequencing</keyword>
<name>Q9R4T0_CERSP</name>
<sequence length="15" mass="1718">VAFDSETFQSGMKDR</sequence>
<proteinExistence type="evidence at protein level"/>
<reference key="1">
    <citation type="journal article" date="1994" name="Arch. Microbiol.">
        <title>Induction by nitrate of cytoplasmic and periplasmic proteins in the photodenitrifier Rhodobacter sphaeroides forma sp. denitrificans under anaerobic or aerobic condition.</title>
        <authorList>
            <person name="Sabaty M."/>
            <person name="Gagnon J."/>
            <person name="Vermeglio A."/>
        </authorList>
    </citation>
    <scope>PROTEIN SEQUENCE</scope>
</reference>